<evidence type="ECO:0000313" key="7">
    <source>
        <dbReference type="Proteomes" id="UP000325577"/>
    </source>
</evidence>
<keyword evidence="2" id="KW-0677">Repeat</keyword>
<evidence type="ECO:0000313" key="6">
    <source>
        <dbReference type="EMBL" id="KAA8518238.1"/>
    </source>
</evidence>
<dbReference type="EMBL" id="CM018050">
    <property type="protein sequence ID" value="KAA8518238.1"/>
    <property type="molecule type" value="Genomic_DNA"/>
</dbReference>
<dbReference type="InterPro" id="IPR046349">
    <property type="entry name" value="C1-like_sf"/>
</dbReference>
<sequence length="356" mass="40849">MQIFCPCGVATSKTETVRLRGSKSETKAKEDLDPNLINLPLLPVKYVELISQFSKKFNLGENPSVTEVNHFSHDHPLILSEVQSNKDVKNDEISCNGCVEPISAPFYSCAQCSFHLHKCCVQLPETVQHPFHQRHPLYLRGQGPDNFYYFKCNNCNKLCNGFSFNCAGCYFSLDVTCASLSDTIKHEAHEHQLIHIRSPNCLCNACGEYLSGLALACKICGFYISNHCAMLPHTARHRYDEHPLYLSYPPFDDHPNKFYCEICEKEIDPKLWLYRCRDCCLSFHTRCISPVEDYPNFKFGKTFKARHHPDLLMVVRETMEDSKCDGCSEYFDDKPAFECEACNTMVCRRCTLYADF</sequence>
<dbReference type="OrthoDB" id="1884766at2759"/>
<dbReference type="PROSITE" id="PS50081">
    <property type="entry name" value="ZF_DAG_PE_2"/>
    <property type="match status" value="1"/>
</dbReference>
<dbReference type="GO" id="GO:0008270">
    <property type="term" value="F:zinc ion binding"/>
    <property type="evidence" value="ECO:0007669"/>
    <property type="project" value="UniProtKB-KW"/>
</dbReference>
<dbReference type="InterPro" id="IPR001965">
    <property type="entry name" value="Znf_PHD"/>
</dbReference>
<dbReference type="PANTHER" id="PTHR32410">
    <property type="entry name" value="CYSTEINE/HISTIDINE-RICH C1 DOMAIN FAMILY PROTEIN"/>
    <property type="match status" value="1"/>
</dbReference>
<name>A0A5J4ZKW6_9ASTE</name>
<protein>
    <recommendedName>
        <fullName evidence="5">Phorbol-ester/DAG-type domain-containing protein</fullName>
    </recommendedName>
</protein>
<dbReference type="SUPFAM" id="SSF57889">
    <property type="entry name" value="Cysteine-rich domain"/>
    <property type="match status" value="3"/>
</dbReference>
<evidence type="ECO:0000256" key="4">
    <source>
        <dbReference type="ARBA" id="ARBA00022833"/>
    </source>
</evidence>
<evidence type="ECO:0000256" key="3">
    <source>
        <dbReference type="ARBA" id="ARBA00022771"/>
    </source>
</evidence>
<reference evidence="6 7" key="1">
    <citation type="submission" date="2019-09" db="EMBL/GenBank/DDBJ databases">
        <title>A chromosome-level genome assembly of the Chinese tupelo Nyssa sinensis.</title>
        <authorList>
            <person name="Yang X."/>
            <person name="Kang M."/>
            <person name="Yang Y."/>
            <person name="Xiong H."/>
            <person name="Wang M."/>
            <person name="Zhang Z."/>
            <person name="Wang Z."/>
            <person name="Wu H."/>
            <person name="Ma T."/>
            <person name="Liu J."/>
            <person name="Xi Z."/>
        </authorList>
    </citation>
    <scope>NUCLEOTIDE SEQUENCE [LARGE SCALE GENOMIC DNA]</scope>
    <source>
        <strain evidence="6">J267</strain>
        <tissue evidence="6">Leaf</tissue>
    </source>
</reference>
<dbReference type="Proteomes" id="UP000325577">
    <property type="component" value="Linkage Group LG7"/>
</dbReference>
<dbReference type="InterPro" id="IPR053192">
    <property type="entry name" value="Vacuole_Formation_Reg"/>
</dbReference>
<keyword evidence="3" id="KW-0863">Zinc-finger</keyword>
<gene>
    <name evidence="6" type="ORF">F0562_015712</name>
</gene>
<keyword evidence="7" id="KW-1185">Reference proteome</keyword>
<proteinExistence type="predicted"/>
<evidence type="ECO:0000256" key="2">
    <source>
        <dbReference type="ARBA" id="ARBA00022737"/>
    </source>
</evidence>
<accession>A0A5J4ZKW6</accession>
<keyword evidence="1" id="KW-0479">Metal-binding</keyword>
<dbReference type="InterPro" id="IPR004146">
    <property type="entry name" value="DC1"/>
</dbReference>
<feature type="domain" description="Phorbol-ester/DAG-type" evidence="5">
    <location>
        <begin position="236"/>
        <end position="295"/>
    </location>
</feature>
<dbReference type="PANTHER" id="PTHR32410:SF216">
    <property type="entry name" value="PHORBOL-ESTER_DAG-TYPE DOMAIN-CONTAINING PROTEIN"/>
    <property type="match status" value="1"/>
</dbReference>
<evidence type="ECO:0000256" key="1">
    <source>
        <dbReference type="ARBA" id="ARBA00022723"/>
    </source>
</evidence>
<dbReference type="SMART" id="SM00249">
    <property type="entry name" value="PHD"/>
    <property type="match status" value="2"/>
</dbReference>
<evidence type="ECO:0000259" key="5">
    <source>
        <dbReference type="PROSITE" id="PS50081"/>
    </source>
</evidence>
<dbReference type="Pfam" id="PF03107">
    <property type="entry name" value="C1_2"/>
    <property type="match status" value="3"/>
</dbReference>
<keyword evidence="4" id="KW-0862">Zinc</keyword>
<organism evidence="6 7">
    <name type="scientific">Nyssa sinensis</name>
    <dbReference type="NCBI Taxonomy" id="561372"/>
    <lineage>
        <taxon>Eukaryota</taxon>
        <taxon>Viridiplantae</taxon>
        <taxon>Streptophyta</taxon>
        <taxon>Embryophyta</taxon>
        <taxon>Tracheophyta</taxon>
        <taxon>Spermatophyta</taxon>
        <taxon>Magnoliopsida</taxon>
        <taxon>eudicotyledons</taxon>
        <taxon>Gunneridae</taxon>
        <taxon>Pentapetalae</taxon>
        <taxon>asterids</taxon>
        <taxon>Cornales</taxon>
        <taxon>Nyssaceae</taxon>
        <taxon>Nyssa</taxon>
    </lineage>
</organism>
<dbReference type="AlphaFoldDB" id="A0A5J4ZKW6"/>
<dbReference type="InterPro" id="IPR002219">
    <property type="entry name" value="PKC_DAG/PE"/>
</dbReference>